<dbReference type="Gene3D" id="3.30.420.10">
    <property type="entry name" value="Ribonuclease H-like superfamily/Ribonuclease H"/>
    <property type="match status" value="1"/>
</dbReference>
<evidence type="ECO:0000256" key="2">
    <source>
        <dbReference type="ARBA" id="ARBA00006363"/>
    </source>
</evidence>
<evidence type="ECO:0000256" key="1">
    <source>
        <dbReference type="ARBA" id="ARBA00002190"/>
    </source>
</evidence>
<dbReference type="Proteomes" id="UP001285263">
    <property type="component" value="Unassembled WGS sequence"/>
</dbReference>
<dbReference type="InterPro" id="IPR001584">
    <property type="entry name" value="Integrase_cat-core"/>
</dbReference>
<organism evidence="4 5">
    <name type="scientific">Roseateles agri</name>
    <dbReference type="NCBI Taxonomy" id="3098619"/>
    <lineage>
        <taxon>Bacteria</taxon>
        <taxon>Pseudomonadati</taxon>
        <taxon>Pseudomonadota</taxon>
        <taxon>Betaproteobacteria</taxon>
        <taxon>Burkholderiales</taxon>
        <taxon>Sphaerotilaceae</taxon>
        <taxon>Roseateles</taxon>
    </lineage>
</organism>
<name>A0ABU5DN56_9BURK</name>
<gene>
    <name evidence="4" type="ORF">SNE35_24870</name>
</gene>
<feature type="domain" description="Integrase catalytic" evidence="3">
    <location>
        <begin position="1"/>
        <end position="117"/>
    </location>
</feature>
<evidence type="ECO:0000313" key="5">
    <source>
        <dbReference type="Proteomes" id="UP001285263"/>
    </source>
</evidence>
<evidence type="ECO:0000313" key="4">
    <source>
        <dbReference type="EMBL" id="MDY0747760.1"/>
    </source>
</evidence>
<reference evidence="4 5" key="1">
    <citation type="submission" date="2023-11" db="EMBL/GenBank/DDBJ databases">
        <title>Paucibacter sp. nov., isolated from fresh soil in Korea.</title>
        <authorList>
            <person name="Le N.T.T."/>
        </authorList>
    </citation>
    <scope>NUCLEOTIDE SEQUENCE [LARGE SCALE GENOMIC DNA]</scope>
    <source>
        <strain evidence="4 5">R3-3</strain>
    </source>
</reference>
<dbReference type="SUPFAM" id="SSF53098">
    <property type="entry name" value="Ribonuclease H-like"/>
    <property type="match status" value="1"/>
</dbReference>
<dbReference type="PANTHER" id="PTHR10948">
    <property type="entry name" value="TRANSPOSASE"/>
    <property type="match status" value="1"/>
</dbReference>
<dbReference type="NCBIfam" id="NF033563">
    <property type="entry name" value="transpos_IS30"/>
    <property type="match status" value="1"/>
</dbReference>
<dbReference type="PROSITE" id="PS50994">
    <property type="entry name" value="INTEGRASE"/>
    <property type="match status" value="1"/>
</dbReference>
<dbReference type="PROSITE" id="PS01043">
    <property type="entry name" value="TRANSPOSASE_IS30"/>
    <property type="match status" value="1"/>
</dbReference>
<comment type="caution">
    <text evidence="4">The sequence shown here is derived from an EMBL/GenBank/DDBJ whole genome shotgun (WGS) entry which is preliminary data.</text>
</comment>
<sequence>MPGRLRTKEQTAAALSLAIQQLRGRVRTITLDNGTEFHDYERVEREHGVKFYFATPYHSWERGTNENTNGLIRQYLPKGMCMRNVNQYDCECIAYALNSRPRRRLGFRTPSETFARS</sequence>
<proteinExistence type="inferred from homology"/>
<dbReference type="PANTHER" id="PTHR10948:SF23">
    <property type="entry name" value="TRANSPOSASE INSI FOR INSERTION SEQUENCE ELEMENT IS30A-RELATED"/>
    <property type="match status" value="1"/>
</dbReference>
<evidence type="ECO:0000259" key="3">
    <source>
        <dbReference type="PROSITE" id="PS50994"/>
    </source>
</evidence>
<dbReference type="EMBL" id="JAXCLA010000008">
    <property type="protein sequence ID" value="MDY0747760.1"/>
    <property type="molecule type" value="Genomic_DNA"/>
</dbReference>
<dbReference type="InterPro" id="IPR053392">
    <property type="entry name" value="Transposase_IS30-like"/>
</dbReference>
<dbReference type="InterPro" id="IPR001598">
    <property type="entry name" value="Transposase_IS30_CS"/>
</dbReference>
<comment type="function">
    <text evidence="1">Required for the transposition of the insertion element.</text>
</comment>
<dbReference type="InterPro" id="IPR036397">
    <property type="entry name" value="RNaseH_sf"/>
</dbReference>
<dbReference type="InterPro" id="IPR051917">
    <property type="entry name" value="Transposase-Integrase"/>
</dbReference>
<accession>A0ABU5DN56</accession>
<protein>
    <submittedName>
        <fullName evidence="4">IS30 family transposase</fullName>
    </submittedName>
</protein>
<dbReference type="InterPro" id="IPR012337">
    <property type="entry name" value="RNaseH-like_sf"/>
</dbReference>
<keyword evidence="5" id="KW-1185">Reference proteome</keyword>
<comment type="similarity">
    <text evidence="2">Belongs to the transposase IS30 family.</text>
</comment>